<dbReference type="InterPro" id="IPR004131">
    <property type="entry name" value="PPase-energised_H-pump"/>
</dbReference>
<evidence type="ECO:0000313" key="11">
    <source>
        <dbReference type="EMBL" id="PNR62564.1"/>
    </source>
</evidence>
<reference evidence="12" key="3">
    <citation type="submission" date="2020-12" db="UniProtKB">
        <authorList>
            <consortium name="EnsemblPlants"/>
        </authorList>
    </citation>
    <scope>IDENTIFICATION</scope>
</reference>
<evidence type="ECO:0000256" key="10">
    <source>
        <dbReference type="SAM" id="Phobius"/>
    </source>
</evidence>
<keyword evidence="4 10" id="KW-0812">Transmembrane</keyword>
<dbReference type="AlphaFoldDB" id="A0A2K1L978"/>
<proteinExistence type="predicted"/>
<reference evidence="11 13" key="1">
    <citation type="journal article" date="2008" name="Science">
        <title>The Physcomitrella genome reveals evolutionary insights into the conquest of land by plants.</title>
        <authorList>
            <person name="Rensing S."/>
            <person name="Lang D."/>
            <person name="Zimmer A."/>
            <person name="Terry A."/>
            <person name="Salamov A."/>
            <person name="Shapiro H."/>
            <person name="Nishiyama T."/>
            <person name="Perroud P.-F."/>
            <person name="Lindquist E."/>
            <person name="Kamisugi Y."/>
            <person name="Tanahashi T."/>
            <person name="Sakakibara K."/>
            <person name="Fujita T."/>
            <person name="Oishi K."/>
            <person name="Shin-I T."/>
            <person name="Kuroki Y."/>
            <person name="Toyoda A."/>
            <person name="Suzuki Y."/>
            <person name="Hashimoto A."/>
            <person name="Yamaguchi K."/>
            <person name="Sugano A."/>
            <person name="Kohara Y."/>
            <person name="Fujiyama A."/>
            <person name="Anterola A."/>
            <person name="Aoki S."/>
            <person name="Ashton N."/>
            <person name="Barbazuk W.B."/>
            <person name="Barker E."/>
            <person name="Bennetzen J."/>
            <person name="Bezanilla M."/>
            <person name="Blankenship R."/>
            <person name="Cho S.H."/>
            <person name="Dutcher S."/>
            <person name="Estelle M."/>
            <person name="Fawcett J.A."/>
            <person name="Gundlach H."/>
            <person name="Hanada K."/>
            <person name="Heyl A."/>
            <person name="Hicks K.A."/>
            <person name="Hugh J."/>
            <person name="Lohr M."/>
            <person name="Mayer K."/>
            <person name="Melkozernov A."/>
            <person name="Murata T."/>
            <person name="Nelson D."/>
            <person name="Pils B."/>
            <person name="Prigge M."/>
            <person name="Reiss B."/>
            <person name="Renner T."/>
            <person name="Rombauts S."/>
            <person name="Rushton P."/>
            <person name="Sanderfoot A."/>
            <person name="Schween G."/>
            <person name="Shiu S.-H."/>
            <person name="Stueber K."/>
            <person name="Theodoulou F.L."/>
            <person name="Tu H."/>
            <person name="Van de Peer Y."/>
            <person name="Verrier P.J."/>
            <person name="Waters E."/>
            <person name="Wood A."/>
            <person name="Yang L."/>
            <person name="Cove D."/>
            <person name="Cuming A."/>
            <person name="Hasebe M."/>
            <person name="Lucas S."/>
            <person name="Mishler D.B."/>
            <person name="Reski R."/>
            <person name="Grigoriev I."/>
            <person name="Quatrano R.S."/>
            <person name="Boore J.L."/>
        </authorList>
    </citation>
    <scope>NUCLEOTIDE SEQUENCE [LARGE SCALE GENOMIC DNA]</scope>
    <source>
        <strain evidence="12 13">cv. Gransden 2004</strain>
    </source>
</reference>
<organism evidence="11">
    <name type="scientific">Physcomitrium patens</name>
    <name type="common">Spreading-leaved earth moss</name>
    <name type="synonym">Physcomitrella patens</name>
    <dbReference type="NCBI Taxonomy" id="3218"/>
    <lineage>
        <taxon>Eukaryota</taxon>
        <taxon>Viridiplantae</taxon>
        <taxon>Streptophyta</taxon>
        <taxon>Embryophyta</taxon>
        <taxon>Bryophyta</taxon>
        <taxon>Bryophytina</taxon>
        <taxon>Bryopsida</taxon>
        <taxon>Funariidae</taxon>
        <taxon>Funariales</taxon>
        <taxon>Funariaceae</taxon>
        <taxon>Physcomitrium</taxon>
    </lineage>
</organism>
<sequence length="69" mass="7905">MPKKSNAYKVVVIGDIFKDPLKDTLEPSLNILIKLLIMAFLVLATFFATNSRWLFHSRTLIMLCVFICT</sequence>
<evidence type="ECO:0000313" key="12">
    <source>
        <dbReference type="EnsemblPlants" id="PAC:32967396.CDS.1"/>
    </source>
</evidence>
<dbReference type="GO" id="GO:0004427">
    <property type="term" value="F:inorganic diphosphate phosphatase activity"/>
    <property type="evidence" value="ECO:0007669"/>
    <property type="project" value="InterPro"/>
</dbReference>
<evidence type="ECO:0000256" key="1">
    <source>
        <dbReference type="ARBA" id="ARBA00004127"/>
    </source>
</evidence>
<evidence type="ECO:0000256" key="6">
    <source>
        <dbReference type="ARBA" id="ARBA00022967"/>
    </source>
</evidence>
<evidence type="ECO:0000313" key="13">
    <source>
        <dbReference type="Proteomes" id="UP000006727"/>
    </source>
</evidence>
<evidence type="ECO:0000256" key="8">
    <source>
        <dbReference type="ARBA" id="ARBA00023065"/>
    </source>
</evidence>
<dbReference type="EnsemblPlants" id="Pp3c1_22160V3.2">
    <property type="protein sequence ID" value="PAC:32967397.CDS.1"/>
    <property type="gene ID" value="Pp3c1_22160"/>
</dbReference>
<keyword evidence="9 10" id="KW-0472">Membrane</keyword>
<protein>
    <recommendedName>
        <fullName evidence="2">H(+)-exporting diphosphatase</fullName>
        <ecNumber evidence="2">7.1.3.1</ecNumber>
    </recommendedName>
</protein>
<dbReference type="EC" id="7.1.3.1" evidence="2"/>
<keyword evidence="3" id="KW-0813">Transport</keyword>
<comment type="subcellular location">
    <subcellularLocation>
        <location evidence="1">Endomembrane system</location>
        <topology evidence="1">Multi-pass membrane protein</topology>
    </subcellularLocation>
</comment>
<reference evidence="11 13" key="2">
    <citation type="journal article" date="2018" name="Plant J.">
        <title>The Physcomitrella patens chromosome-scale assembly reveals moss genome structure and evolution.</title>
        <authorList>
            <person name="Lang D."/>
            <person name="Ullrich K.K."/>
            <person name="Murat F."/>
            <person name="Fuchs J."/>
            <person name="Jenkins J."/>
            <person name="Haas F.B."/>
            <person name="Piednoel M."/>
            <person name="Gundlach H."/>
            <person name="Van Bel M."/>
            <person name="Meyberg R."/>
            <person name="Vives C."/>
            <person name="Morata J."/>
            <person name="Symeonidi A."/>
            <person name="Hiss M."/>
            <person name="Muchero W."/>
            <person name="Kamisugi Y."/>
            <person name="Saleh O."/>
            <person name="Blanc G."/>
            <person name="Decker E.L."/>
            <person name="van Gessel N."/>
            <person name="Grimwood J."/>
            <person name="Hayes R.D."/>
            <person name="Graham S.W."/>
            <person name="Gunter L.E."/>
            <person name="McDaniel S.F."/>
            <person name="Hoernstein S.N.W."/>
            <person name="Larsson A."/>
            <person name="Li F.W."/>
            <person name="Perroud P.F."/>
            <person name="Phillips J."/>
            <person name="Ranjan P."/>
            <person name="Rokshar D.S."/>
            <person name="Rothfels C.J."/>
            <person name="Schneider L."/>
            <person name="Shu S."/>
            <person name="Stevenson D.W."/>
            <person name="Thummler F."/>
            <person name="Tillich M."/>
            <person name="Villarreal Aguilar J.C."/>
            <person name="Widiez T."/>
            <person name="Wong G.K."/>
            <person name="Wymore A."/>
            <person name="Zhang Y."/>
            <person name="Zimmer A.D."/>
            <person name="Quatrano R.S."/>
            <person name="Mayer K.F.X."/>
            <person name="Goodstein D."/>
            <person name="Casacuberta J.M."/>
            <person name="Vandepoele K."/>
            <person name="Reski R."/>
            <person name="Cuming A.C."/>
            <person name="Tuskan G.A."/>
            <person name="Maumus F."/>
            <person name="Salse J."/>
            <person name="Schmutz J."/>
            <person name="Rensing S.A."/>
        </authorList>
    </citation>
    <scope>NUCLEOTIDE SEQUENCE [LARGE SCALE GENOMIC DNA]</scope>
    <source>
        <strain evidence="12 13">cv. Gransden 2004</strain>
    </source>
</reference>
<keyword evidence="5" id="KW-0460">Magnesium</keyword>
<keyword evidence="7 10" id="KW-1133">Transmembrane helix</keyword>
<feature type="transmembrane region" description="Helical" evidence="10">
    <location>
        <begin position="31"/>
        <end position="49"/>
    </location>
</feature>
<dbReference type="Pfam" id="PF03030">
    <property type="entry name" value="H_PPase"/>
    <property type="match status" value="1"/>
</dbReference>
<dbReference type="Gramene" id="Pp3c1_22160V3.2">
    <property type="protein sequence ID" value="PAC:32967397.CDS.1"/>
    <property type="gene ID" value="Pp3c1_22160"/>
</dbReference>
<evidence type="ECO:0000256" key="9">
    <source>
        <dbReference type="ARBA" id="ARBA00023136"/>
    </source>
</evidence>
<evidence type="ECO:0000256" key="3">
    <source>
        <dbReference type="ARBA" id="ARBA00022448"/>
    </source>
</evidence>
<dbReference type="InParanoid" id="A0A2K1L978"/>
<keyword evidence="8" id="KW-0406">Ion transport</keyword>
<dbReference type="GO" id="GO:0009678">
    <property type="term" value="F:diphosphate hydrolysis-driven proton transmembrane transporter activity"/>
    <property type="evidence" value="ECO:0007669"/>
    <property type="project" value="UniProtKB-EC"/>
</dbReference>
<keyword evidence="6" id="KW-1278">Translocase</keyword>
<dbReference type="Gramene" id="Pp3c1_22160V3.1">
    <property type="protein sequence ID" value="PAC:32967396.CDS.1"/>
    <property type="gene ID" value="Pp3c1_22160"/>
</dbReference>
<evidence type="ECO:0000256" key="5">
    <source>
        <dbReference type="ARBA" id="ARBA00022842"/>
    </source>
</evidence>
<dbReference type="EMBL" id="ABEU02000001">
    <property type="protein sequence ID" value="PNR62564.1"/>
    <property type="molecule type" value="Genomic_DNA"/>
</dbReference>
<accession>A0A2K1L978</accession>
<name>A0A2K1L978_PHYPA</name>
<evidence type="ECO:0000256" key="7">
    <source>
        <dbReference type="ARBA" id="ARBA00022989"/>
    </source>
</evidence>
<dbReference type="PANTHER" id="PTHR31998">
    <property type="entry name" value="K(+)-INSENSITIVE PYROPHOSPHATE-ENERGIZED PROTON PUMP"/>
    <property type="match status" value="1"/>
</dbReference>
<dbReference type="GO" id="GO:0016020">
    <property type="term" value="C:membrane"/>
    <property type="evidence" value="ECO:0007669"/>
    <property type="project" value="InterPro"/>
</dbReference>
<dbReference type="Proteomes" id="UP000006727">
    <property type="component" value="Chromosome 1"/>
</dbReference>
<evidence type="ECO:0000256" key="4">
    <source>
        <dbReference type="ARBA" id="ARBA00022692"/>
    </source>
</evidence>
<gene>
    <name evidence="11" type="ORF">PHYPA_000988</name>
</gene>
<evidence type="ECO:0000256" key="2">
    <source>
        <dbReference type="ARBA" id="ARBA00013242"/>
    </source>
</evidence>
<keyword evidence="13" id="KW-1185">Reference proteome</keyword>
<dbReference type="EnsemblPlants" id="Pp3c1_22160V3.1">
    <property type="protein sequence ID" value="PAC:32967396.CDS.1"/>
    <property type="gene ID" value="Pp3c1_22160"/>
</dbReference>
<dbReference type="GO" id="GO:0012505">
    <property type="term" value="C:endomembrane system"/>
    <property type="evidence" value="ECO:0007669"/>
    <property type="project" value="UniProtKB-SubCell"/>
</dbReference>